<keyword evidence="3" id="KW-1185">Reference proteome</keyword>
<evidence type="ECO:0000259" key="1">
    <source>
        <dbReference type="Pfam" id="PF01636"/>
    </source>
</evidence>
<organism evidence="2 3">
    <name type="scientific">Ornithinimicrobium cerasi</name>
    <dbReference type="NCBI Taxonomy" id="2248773"/>
    <lineage>
        <taxon>Bacteria</taxon>
        <taxon>Bacillati</taxon>
        <taxon>Actinomycetota</taxon>
        <taxon>Actinomycetes</taxon>
        <taxon>Micrococcales</taxon>
        <taxon>Ornithinimicrobiaceae</taxon>
        <taxon>Ornithinimicrobium</taxon>
    </lineage>
</organism>
<sequence>MAAAYDLGRHATAVVAPEQGHSGRVWRLTTTRGRYAVKVPFARPDPAAVAADAAYQDIVRAAGVHLPAVVRTPDGDVLRELDDGTVVRVYEWVDVRPADRTLDPGAVGRAVAAIHAADVPDDRPPHPWHTEPVGVDRWRELTERALAADAPFAPRLAAHVPELVALERLLGPPGPVRRCHCDLWADNVRASASADQDVVVLDWENSGPADPVGELPMVMFDFGVRDPDRTRSLYAAYVAADGPARVTSPADCSMLIATLGHIVEIGALRWLNGTDPAEREIDAAWVAEGVDDPLTRRSVDLILGACAQVEAAGA</sequence>
<proteinExistence type="predicted"/>
<evidence type="ECO:0000313" key="2">
    <source>
        <dbReference type="EMBL" id="SOC58211.1"/>
    </source>
</evidence>
<dbReference type="Pfam" id="PF01636">
    <property type="entry name" value="APH"/>
    <property type="match status" value="1"/>
</dbReference>
<dbReference type="Gene3D" id="3.90.1200.10">
    <property type="match status" value="1"/>
</dbReference>
<dbReference type="GO" id="GO:0016301">
    <property type="term" value="F:kinase activity"/>
    <property type="evidence" value="ECO:0007669"/>
    <property type="project" value="UniProtKB-KW"/>
</dbReference>
<dbReference type="AlphaFoldDB" id="A0A285VZW7"/>
<dbReference type="Proteomes" id="UP000219688">
    <property type="component" value="Unassembled WGS sequence"/>
</dbReference>
<accession>A0A285VZW7</accession>
<protein>
    <submittedName>
        <fullName evidence="2">Ser/Thr protein kinase RdoA involved in Cpx stress response, MazF antagonist</fullName>
    </submittedName>
</protein>
<evidence type="ECO:0000313" key="3">
    <source>
        <dbReference type="Proteomes" id="UP000219688"/>
    </source>
</evidence>
<name>A0A285VZW7_9MICO</name>
<dbReference type="EMBL" id="OBQK01000025">
    <property type="protein sequence ID" value="SOC58211.1"/>
    <property type="molecule type" value="Genomic_DNA"/>
</dbReference>
<keyword evidence="2" id="KW-0808">Transferase</keyword>
<dbReference type="InterPro" id="IPR011009">
    <property type="entry name" value="Kinase-like_dom_sf"/>
</dbReference>
<feature type="domain" description="Aminoglycoside phosphotransferase" evidence="1">
    <location>
        <begin position="16"/>
        <end position="243"/>
    </location>
</feature>
<reference evidence="3" key="1">
    <citation type="submission" date="2017-08" db="EMBL/GenBank/DDBJ databases">
        <authorList>
            <person name="Varghese N."/>
            <person name="Submissions S."/>
        </authorList>
    </citation>
    <scope>NUCLEOTIDE SEQUENCE [LARGE SCALE GENOMIC DNA]</scope>
    <source>
        <strain evidence="3">USBA17B2</strain>
    </source>
</reference>
<gene>
    <name evidence="2" type="ORF">SAMN05421879_1259</name>
</gene>
<keyword evidence="2" id="KW-0418">Kinase</keyword>
<dbReference type="SUPFAM" id="SSF56112">
    <property type="entry name" value="Protein kinase-like (PK-like)"/>
    <property type="match status" value="1"/>
</dbReference>
<dbReference type="InterPro" id="IPR002575">
    <property type="entry name" value="Aminoglycoside_PTrfase"/>
</dbReference>
<dbReference type="RefSeq" id="WP_101780303.1">
    <property type="nucleotide sequence ID" value="NZ_OBQK01000025.1"/>
</dbReference>